<sequence length="89" mass="9070">MQRTRYRLGLAAVTAVVVTGAGGRIGVGNDELAAVVATPTIGSPQRMVMMLHGGPGGQKDGPADLYVDLAERLGAAGIASVRFDFRGCG</sequence>
<proteinExistence type="predicted"/>
<evidence type="ECO:0008006" key="3">
    <source>
        <dbReference type="Google" id="ProtNLM"/>
    </source>
</evidence>
<evidence type="ECO:0000313" key="1">
    <source>
        <dbReference type="EMBL" id="MBM7085575.1"/>
    </source>
</evidence>
<dbReference type="InterPro" id="IPR029058">
    <property type="entry name" value="AB_hydrolase_fold"/>
</dbReference>
<name>A0ABS2JGC8_9ACTN</name>
<evidence type="ECO:0000313" key="2">
    <source>
        <dbReference type="Proteomes" id="UP000809587"/>
    </source>
</evidence>
<organism evidence="1 2">
    <name type="scientific">Micromonospora humidisoli</name>
    <dbReference type="NCBI Taxonomy" id="2807622"/>
    <lineage>
        <taxon>Bacteria</taxon>
        <taxon>Bacillati</taxon>
        <taxon>Actinomycetota</taxon>
        <taxon>Actinomycetes</taxon>
        <taxon>Micromonosporales</taxon>
        <taxon>Micromonosporaceae</taxon>
        <taxon>Micromonospora</taxon>
    </lineage>
</organism>
<comment type="caution">
    <text evidence="1">The sequence shown here is derived from an EMBL/GenBank/DDBJ whole genome shotgun (WGS) entry which is preliminary data.</text>
</comment>
<reference evidence="1 2" key="1">
    <citation type="submission" date="2021-02" db="EMBL/GenBank/DDBJ databases">
        <authorList>
            <person name="Lee D.-H."/>
        </authorList>
    </citation>
    <scope>NUCLEOTIDE SEQUENCE [LARGE SCALE GENOMIC DNA]</scope>
    <source>
        <strain evidence="1 2">MMS20-R2-29</strain>
    </source>
</reference>
<dbReference type="Gene3D" id="3.40.50.1820">
    <property type="entry name" value="alpha/beta hydrolase"/>
    <property type="match status" value="1"/>
</dbReference>
<gene>
    <name evidence="1" type="ORF">JQN84_23925</name>
</gene>
<dbReference type="EMBL" id="JAFEUO010000007">
    <property type="protein sequence ID" value="MBM7085575.1"/>
    <property type="molecule type" value="Genomic_DNA"/>
</dbReference>
<dbReference type="RefSeq" id="WP_204960800.1">
    <property type="nucleotide sequence ID" value="NZ_JAFEUO010000007.1"/>
</dbReference>
<dbReference type="SUPFAM" id="SSF53474">
    <property type="entry name" value="alpha/beta-Hydrolases"/>
    <property type="match status" value="1"/>
</dbReference>
<keyword evidence="2" id="KW-1185">Reference proteome</keyword>
<accession>A0ABS2JGC8</accession>
<dbReference type="Proteomes" id="UP000809587">
    <property type="component" value="Unassembled WGS sequence"/>
</dbReference>
<protein>
    <recommendedName>
        <fullName evidence="3">Alpha/beta hydrolase family protein</fullName>
    </recommendedName>
</protein>